<dbReference type="GeneID" id="54421934"/>
<feature type="compositionally biased region" description="Gly residues" evidence="7">
    <location>
        <begin position="862"/>
        <end position="874"/>
    </location>
</feature>
<keyword evidence="3" id="KW-0805">Transcription regulation</keyword>
<evidence type="ECO:0000256" key="7">
    <source>
        <dbReference type="SAM" id="MobiDB-lite"/>
    </source>
</evidence>
<keyword evidence="4" id="KW-0804">Transcription</keyword>
<dbReference type="Gene3D" id="6.10.20.40">
    <property type="entry name" value="TEA/ATTS domain"/>
    <property type="match status" value="1"/>
</dbReference>
<evidence type="ECO:0000313" key="9">
    <source>
        <dbReference type="EMBL" id="KAF1811290.1"/>
    </source>
</evidence>
<name>A0A6G1G040_9PEZI</name>
<protein>
    <recommendedName>
        <fullName evidence="8">TEA domain-containing protein</fullName>
    </recommendedName>
</protein>
<dbReference type="PANTHER" id="PTHR11834">
    <property type="entry name" value="TRANSCRIPTIONAL ENHANCER FACTOR TEF RELATED"/>
    <property type="match status" value="1"/>
</dbReference>
<dbReference type="EMBL" id="ML975162">
    <property type="protein sequence ID" value="KAF1811290.1"/>
    <property type="molecule type" value="Genomic_DNA"/>
</dbReference>
<dbReference type="GO" id="GO:0005634">
    <property type="term" value="C:nucleus"/>
    <property type="evidence" value="ECO:0007669"/>
    <property type="project" value="UniProtKB-SubCell"/>
</dbReference>
<sequence>MVDLQAGHESHPDGMVVPSSDLDISFDIHRMNNYLYRHLGSSHHVASPYPDGISVVTPITQDVRLETPTHSSLYNRVRLPNGHDLRTPSKAYQGRHLGHRRGHTSLPSAEDPALERVARNLMKRWERCPGYQQYRKRQPIDDDESKEKVWPPHLELAFCKALILYPPMGRKKTSPALGEPAMGRNELIAWAIMKWTNESRDRKKVSSHIQVLRPMFEKYKDVDPGLLKYFSNSPKAATGRRGCRPASQSMNRHRQFSHNTRAISSEYCYPNGTASASSTSTGSGVSVHPPRPEDIQEVCRYPSGYFSFVPTKFEMFVKQREKQIHLFTRSTRNCQGLDIGLDDIYHLRFDFPPLATEMERGSLQSQVIFNNARIGLAADSIPSGRDSNENELGVFMVLDCDSKHVSISEHVSHYFGGFRARTRFYDSGKLISDVPEETDRDQLDQAKPTYDLDNKTLGNVYFGSVFWAERMYKLGRVLREAAEKRAAGTIASDEAARSLEQRVSESVKRLSAVQEIWAVSRDSGQERRILAICWKFEHVMAQPCFTIWRHVVPGNLDLIIQPTTKTEQSSESKLASSLQEIFPPGVDIDANGNANGFGFDLQHDTDPFIATAHFDFTDMAMQLPPNLQHNLALSSTMPEAEGMVDTSIVDHALYPSNHIDFSGGHINICMPDTNGMMDDAHITTALTPLDMDMTNGGLEVDLSADLSADIDGNLDVHFVTSATYTPTVYTPAAHTPAAYSPVVYTPASDQSHKRLLSFEDGANPGPDLIAEALSAATTAAEMNSDVRVWACNGFQYFDVGFSAAPAAGAQFAEAGAGVSVAPSQSPVREEALMKLEGLTEGERGVGQKVGTPGVGSSAAGGDADGGRGGDGVCGFDGESI</sequence>
<evidence type="ECO:0000256" key="4">
    <source>
        <dbReference type="ARBA" id="ARBA00023163"/>
    </source>
</evidence>
<dbReference type="InterPro" id="IPR000818">
    <property type="entry name" value="TEA/ATTS_dom"/>
</dbReference>
<dbReference type="OrthoDB" id="10006572at2759"/>
<dbReference type="AlphaFoldDB" id="A0A6G1G040"/>
<dbReference type="InterPro" id="IPR038096">
    <property type="entry name" value="TEA/ATTS_sf"/>
</dbReference>
<evidence type="ECO:0000256" key="5">
    <source>
        <dbReference type="ARBA" id="ARBA00023242"/>
    </source>
</evidence>
<comment type="subcellular location">
    <subcellularLocation>
        <location evidence="1">Nucleus</location>
    </subcellularLocation>
</comment>
<accession>A0A6G1G040</accession>
<evidence type="ECO:0000256" key="2">
    <source>
        <dbReference type="ARBA" id="ARBA00008421"/>
    </source>
</evidence>
<gene>
    <name evidence="9 11" type="ORF">P152DRAFT_474889</name>
</gene>
<comment type="similarity">
    <text evidence="2">Belongs to the TEC1 family.</text>
</comment>
<organism evidence="9">
    <name type="scientific">Eremomyces bilateralis CBS 781.70</name>
    <dbReference type="NCBI Taxonomy" id="1392243"/>
    <lineage>
        <taxon>Eukaryota</taxon>
        <taxon>Fungi</taxon>
        <taxon>Dikarya</taxon>
        <taxon>Ascomycota</taxon>
        <taxon>Pezizomycotina</taxon>
        <taxon>Dothideomycetes</taxon>
        <taxon>Dothideomycetes incertae sedis</taxon>
        <taxon>Eremomycetales</taxon>
        <taxon>Eremomycetaceae</taxon>
        <taxon>Eremomyces</taxon>
    </lineage>
</organism>
<feature type="domain" description="TEA" evidence="8">
    <location>
        <begin position="143"/>
        <end position="219"/>
    </location>
</feature>
<dbReference type="RefSeq" id="XP_033532921.1">
    <property type="nucleotide sequence ID" value="XM_033681364.1"/>
</dbReference>
<dbReference type="Proteomes" id="UP000504638">
    <property type="component" value="Unplaced"/>
</dbReference>
<dbReference type="PANTHER" id="PTHR11834:SF0">
    <property type="entry name" value="PROTEIN SCALLOPED"/>
    <property type="match status" value="1"/>
</dbReference>
<evidence type="ECO:0000313" key="10">
    <source>
        <dbReference type="Proteomes" id="UP000504638"/>
    </source>
</evidence>
<dbReference type="InterPro" id="IPR050937">
    <property type="entry name" value="TEC1_TEAD_TF"/>
</dbReference>
<dbReference type="PRINTS" id="PR00065">
    <property type="entry name" value="TEADOMAIN"/>
</dbReference>
<dbReference type="GO" id="GO:0005667">
    <property type="term" value="C:transcription regulator complex"/>
    <property type="evidence" value="ECO:0007669"/>
    <property type="project" value="TreeGrafter"/>
</dbReference>
<feature type="region of interest" description="Disordered" evidence="7">
    <location>
        <begin position="838"/>
        <end position="880"/>
    </location>
</feature>
<evidence type="ECO:0000313" key="11">
    <source>
        <dbReference type="RefSeq" id="XP_033532921.1"/>
    </source>
</evidence>
<evidence type="ECO:0000259" key="8">
    <source>
        <dbReference type="PROSITE" id="PS51088"/>
    </source>
</evidence>
<proteinExistence type="inferred from homology"/>
<keyword evidence="5" id="KW-0539">Nucleus</keyword>
<evidence type="ECO:0000256" key="6">
    <source>
        <dbReference type="PROSITE-ProRule" id="PRU00505"/>
    </source>
</evidence>
<feature type="DNA-binding region" description="TEA" evidence="6">
    <location>
        <begin position="143"/>
        <end position="219"/>
    </location>
</feature>
<reference evidence="11" key="3">
    <citation type="submission" date="2025-04" db="UniProtKB">
        <authorList>
            <consortium name="RefSeq"/>
        </authorList>
    </citation>
    <scope>IDENTIFICATION</scope>
    <source>
        <strain evidence="11">CBS 781.70</strain>
    </source>
</reference>
<keyword evidence="10" id="KW-1185">Reference proteome</keyword>
<dbReference type="PROSITE" id="PS51088">
    <property type="entry name" value="TEA_2"/>
    <property type="match status" value="1"/>
</dbReference>
<dbReference type="SMART" id="SM00426">
    <property type="entry name" value="TEA"/>
    <property type="match status" value="1"/>
</dbReference>
<dbReference type="Pfam" id="PF01285">
    <property type="entry name" value="TEA"/>
    <property type="match status" value="1"/>
</dbReference>
<reference evidence="11" key="2">
    <citation type="submission" date="2020-04" db="EMBL/GenBank/DDBJ databases">
        <authorList>
            <consortium name="NCBI Genome Project"/>
        </authorList>
    </citation>
    <scope>NUCLEOTIDE SEQUENCE</scope>
    <source>
        <strain evidence="11">CBS 781.70</strain>
    </source>
</reference>
<dbReference type="GO" id="GO:0000978">
    <property type="term" value="F:RNA polymerase II cis-regulatory region sequence-specific DNA binding"/>
    <property type="evidence" value="ECO:0007669"/>
    <property type="project" value="TreeGrafter"/>
</dbReference>
<evidence type="ECO:0000256" key="1">
    <source>
        <dbReference type="ARBA" id="ARBA00004123"/>
    </source>
</evidence>
<dbReference type="GO" id="GO:0000981">
    <property type="term" value="F:DNA-binding transcription factor activity, RNA polymerase II-specific"/>
    <property type="evidence" value="ECO:0007669"/>
    <property type="project" value="TreeGrafter"/>
</dbReference>
<evidence type="ECO:0000256" key="3">
    <source>
        <dbReference type="ARBA" id="ARBA00023015"/>
    </source>
</evidence>
<reference evidence="9 11" key="1">
    <citation type="submission" date="2020-01" db="EMBL/GenBank/DDBJ databases">
        <authorList>
            <consortium name="DOE Joint Genome Institute"/>
            <person name="Haridas S."/>
            <person name="Albert R."/>
            <person name="Binder M."/>
            <person name="Bloem J."/>
            <person name="Labutti K."/>
            <person name="Salamov A."/>
            <person name="Andreopoulos B."/>
            <person name="Baker S.E."/>
            <person name="Barry K."/>
            <person name="Bills G."/>
            <person name="Bluhm B.H."/>
            <person name="Cannon C."/>
            <person name="Castanera R."/>
            <person name="Culley D.E."/>
            <person name="Daum C."/>
            <person name="Ezra D."/>
            <person name="Gonzalez J.B."/>
            <person name="Henrissat B."/>
            <person name="Kuo A."/>
            <person name="Liang C."/>
            <person name="Lipzen A."/>
            <person name="Lutzoni F."/>
            <person name="Magnuson J."/>
            <person name="Mondo S."/>
            <person name="Nolan M."/>
            <person name="Ohm R."/>
            <person name="Pangilinan J."/>
            <person name="Park H.-J."/>
            <person name="Ramirez L."/>
            <person name="Alfaro M."/>
            <person name="Sun H."/>
            <person name="Tritt A."/>
            <person name="Yoshinaga Y."/>
            <person name="Zwiers L.-H."/>
            <person name="Turgeon B.G."/>
            <person name="Goodwin S.B."/>
            <person name="Spatafora J.W."/>
            <person name="Crous P.W."/>
            <person name="Grigoriev I.V."/>
        </authorList>
    </citation>
    <scope>NUCLEOTIDE SEQUENCE</scope>
    <source>
        <strain evidence="9 11">CBS 781.70</strain>
    </source>
</reference>